<dbReference type="AlphaFoldDB" id="A0A8J4QK91"/>
<dbReference type="OrthoDB" id="204405at2759"/>
<protein>
    <recommendedName>
        <fullName evidence="1">Iron-sulphur binding protein LdpA C-terminal domain-containing protein</fullName>
    </recommendedName>
</protein>
<dbReference type="InterPro" id="IPR021039">
    <property type="entry name" value="Fe-S-bd_prot_LdpA_C"/>
</dbReference>
<dbReference type="EMBL" id="JRKL02004106">
    <property type="protein sequence ID" value="KAF3953377.1"/>
    <property type="molecule type" value="Genomic_DNA"/>
</dbReference>
<gene>
    <name evidence="2" type="ORF">CMV_021176</name>
</gene>
<evidence type="ECO:0000313" key="3">
    <source>
        <dbReference type="Proteomes" id="UP000737018"/>
    </source>
</evidence>
<feature type="domain" description="Iron-sulphur binding protein LdpA C-terminal" evidence="1">
    <location>
        <begin position="155"/>
        <end position="248"/>
    </location>
</feature>
<dbReference type="Pfam" id="PF12617">
    <property type="entry name" value="LdpA_C"/>
    <property type="match status" value="1"/>
</dbReference>
<sequence length="249" mass="27070">MELLIIKSTNCASKKELNLQTIMAAPVGFSDIVFGSFSSQHSGISKDFPARWLFSKRKSTVLFLLVELERCTVVLMSGGLIDCIDCAADAAFVSVVNDGIESVVSVVNDGIKLARDIVGLRRPWVMISVNYDKDLHFRKAGVVSYVRDTTATADLIERNGIDAVEMHTSGRQTALFEELWDGLGDSIAYLTNMCVSLANVGDSTLSSMNTMYSIVEPNLPCFNLWQLGGHPMSGDIGRGATRESTAFAV</sequence>
<organism evidence="2 3">
    <name type="scientific">Castanea mollissima</name>
    <name type="common">Chinese chestnut</name>
    <dbReference type="NCBI Taxonomy" id="60419"/>
    <lineage>
        <taxon>Eukaryota</taxon>
        <taxon>Viridiplantae</taxon>
        <taxon>Streptophyta</taxon>
        <taxon>Embryophyta</taxon>
        <taxon>Tracheophyta</taxon>
        <taxon>Spermatophyta</taxon>
        <taxon>Magnoliopsida</taxon>
        <taxon>eudicotyledons</taxon>
        <taxon>Gunneridae</taxon>
        <taxon>Pentapetalae</taxon>
        <taxon>rosids</taxon>
        <taxon>fabids</taxon>
        <taxon>Fagales</taxon>
        <taxon>Fagaceae</taxon>
        <taxon>Castanea</taxon>
    </lineage>
</organism>
<reference evidence="2" key="1">
    <citation type="submission" date="2020-03" db="EMBL/GenBank/DDBJ databases">
        <title>Castanea mollissima Vanexum genome sequencing.</title>
        <authorList>
            <person name="Staton M."/>
        </authorList>
    </citation>
    <scope>NUCLEOTIDE SEQUENCE</scope>
    <source>
        <tissue evidence="2">Leaf</tissue>
    </source>
</reference>
<name>A0A8J4QK91_9ROSI</name>
<evidence type="ECO:0000259" key="1">
    <source>
        <dbReference type="Pfam" id="PF12617"/>
    </source>
</evidence>
<evidence type="ECO:0000313" key="2">
    <source>
        <dbReference type="EMBL" id="KAF3953377.1"/>
    </source>
</evidence>
<comment type="caution">
    <text evidence="2">The sequence shown here is derived from an EMBL/GenBank/DDBJ whole genome shotgun (WGS) entry which is preliminary data.</text>
</comment>
<proteinExistence type="predicted"/>
<accession>A0A8J4QK91</accession>
<keyword evidence="3" id="KW-1185">Reference proteome</keyword>
<dbReference type="Proteomes" id="UP000737018">
    <property type="component" value="Unassembled WGS sequence"/>
</dbReference>